<reference evidence="2 3" key="1">
    <citation type="journal article" date="2019" name="Nat. Ecol. Evol.">
        <title>Megaphylogeny resolves global patterns of mushroom evolution.</title>
        <authorList>
            <person name="Varga T."/>
            <person name="Krizsan K."/>
            <person name="Foldi C."/>
            <person name="Dima B."/>
            <person name="Sanchez-Garcia M."/>
            <person name="Sanchez-Ramirez S."/>
            <person name="Szollosi G.J."/>
            <person name="Szarkandi J.G."/>
            <person name="Papp V."/>
            <person name="Albert L."/>
            <person name="Andreopoulos W."/>
            <person name="Angelini C."/>
            <person name="Antonin V."/>
            <person name="Barry K.W."/>
            <person name="Bougher N.L."/>
            <person name="Buchanan P."/>
            <person name="Buyck B."/>
            <person name="Bense V."/>
            <person name="Catcheside P."/>
            <person name="Chovatia M."/>
            <person name="Cooper J."/>
            <person name="Damon W."/>
            <person name="Desjardin D."/>
            <person name="Finy P."/>
            <person name="Geml J."/>
            <person name="Haridas S."/>
            <person name="Hughes K."/>
            <person name="Justo A."/>
            <person name="Karasinski D."/>
            <person name="Kautmanova I."/>
            <person name="Kiss B."/>
            <person name="Kocsube S."/>
            <person name="Kotiranta H."/>
            <person name="LaButti K.M."/>
            <person name="Lechner B.E."/>
            <person name="Liimatainen K."/>
            <person name="Lipzen A."/>
            <person name="Lukacs Z."/>
            <person name="Mihaltcheva S."/>
            <person name="Morgado L.N."/>
            <person name="Niskanen T."/>
            <person name="Noordeloos M.E."/>
            <person name="Ohm R.A."/>
            <person name="Ortiz-Santana B."/>
            <person name="Ovrebo C."/>
            <person name="Racz N."/>
            <person name="Riley R."/>
            <person name="Savchenko A."/>
            <person name="Shiryaev A."/>
            <person name="Soop K."/>
            <person name="Spirin V."/>
            <person name="Szebenyi C."/>
            <person name="Tomsovsky M."/>
            <person name="Tulloss R.E."/>
            <person name="Uehling J."/>
            <person name="Grigoriev I.V."/>
            <person name="Vagvolgyi C."/>
            <person name="Papp T."/>
            <person name="Martin F.M."/>
            <person name="Miettinen O."/>
            <person name="Hibbett D.S."/>
            <person name="Nagy L.G."/>
        </authorList>
    </citation>
    <scope>NUCLEOTIDE SEQUENCE [LARGE SCALE GENOMIC DNA]</scope>
    <source>
        <strain evidence="2 3">HHB13444</strain>
    </source>
</reference>
<feature type="region of interest" description="Disordered" evidence="1">
    <location>
        <begin position="193"/>
        <end position="215"/>
    </location>
</feature>
<organism evidence="2 3">
    <name type="scientific">Polyporus arcularius HHB13444</name>
    <dbReference type="NCBI Taxonomy" id="1314778"/>
    <lineage>
        <taxon>Eukaryota</taxon>
        <taxon>Fungi</taxon>
        <taxon>Dikarya</taxon>
        <taxon>Basidiomycota</taxon>
        <taxon>Agaricomycotina</taxon>
        <taxon>Agaricomycetes</taxon>
        <taxon>Polyporales</taxon>
        <taxon>Polyporaceae</taxon>
        <taxon>Polyporus</taxon>
    </lineage>
</organism>
<dbReference type="EMBL" id="ML212823">
    <property type="protein sequence ID" value="TFK78080.1"/>
    <property type="molecule type" value="Genomic_DNA"/>
</dbReference>
<protein>
    <submittedName>
        <fullName evidence="2">Uncharacterized protein</fullName>
    </submittedName>
</protein>
<dbReference type="Proteomes" id="UP000308197">
    <property type="component" value="Unassembled WGS sequence"/>
</dbReference>
<accession>A0A5C3NQ39</accession>
<evidence type="ECO:0000256" key="1">
    <source>
        <dbReference type="SAM" id="MobiDB-lite"/>
    </source>
</evidence>
<evidence type="ECO:0000313" key="3">
    <source>
        <dbReference type="Proteomes" id="UP000308197"/>
    </source>
</evidence>
<feature type="non-terminal residue" evidence="2">
    <location>
        <position position="1"/>
    </location>
</feature>
<gene>
    <name evidence="2" type="ORF">K466DRAFT_571070</name>
</gene>
<feature type="non-terminal residue" evidence="2">
    <location>
        <position position="458"/>
    </location>
</feature>
<proteinExistence type="predicted"/>
<dbReference type="InParanoid" id="A0A5C3NQ39"/>
<feature type="region of interest" description="Disordered" evidence="1">
    <location>
        <begin position="127"/>
        <end position="156"/>
    </location>
</feature>
<evidence type="ECO:0000313" key="2">
    <source>
        <dbReference type="EMBL" id="TFK78080.1"/>
    </source>
</evidence>
<sequence>KGKASAAKVPTTKVSATKASTDKGRVQSKPGKRTKGDDSDDGIEEKYESLSARIDSSADLLPVHLPPRRPGLSGTIVNTSDVDEDSDIVMLDSPPASARKATRAPAFTAKKASIPLPRRQTIAKMNQKSKAAAKVTPPDSSDKFFNPAKEDVDDEELERQTRLFARNSHATVRDEDDDVDNLGSNIRDIKIKQEDGERTPARSKGKTVPGKTTNVMDMHTESSPSAEELRHAHDNYLDNLLEMNVQFKGRDKSNVLDYETPGSVDPVLLPTYVDLPYVKKCTVDFGTHEISTVSPHEGIFSEDAYNICRRSVLRVMLYAGGAANPEDDPFVINPARYDPDDTMAHQFSDRTKAKVLCPKTTGELSPPRFICVDVVVVVECNILQPVGVYQDNNKLVKQLVGIPMRGENERAGAFFGTVFGHDTLQYVPYGIITDEGKVDGIAYRTVVANSGVTSTPKK</sequence>
<feature type="region of interest" description="Disordered" evidence="1">
    <location>
        <begin position="1"/>
        <end position="109"/>
    </location>
</feature>
<keyword evidence="3" id="KW-1185">Reference proteome</keyword>
<dbReference type="AlphaFoldDB" id="A0A5C3NQ39"/>
<name>A0A5C3NQ39_9APHY</name>